<comment type="caution">
    <text evidence="3">The sequence shown here is derived from an EMBL/GenBank/DDBJ whole genome shotgun (WGS) entry which is preliminary data.</text>
</comment>
<reference evidence="3 4" key="1">
    <citation type="journal article" date="2018" name="Sci. Data">
        <title>The draft genome sequence of cork oak.</title>
        <authorList>
            <person name="Ramos A.M."/>
            <person name="Usie A."/>
            <person name="Barbosa P."/>
            <person name="Barros P.M."/>
            <person name="Capote T."/>
            <person name="Chaves I."/>
            <person name="Simoes F."/>
            <person name="Abreu I."/>
            <person name="Carrasquinho I."/>
            <person name="Faro C."/>
            <person name="Guimaraes J.B."/>
            <person name="Mendonca D."/>
            <person name="Nobrega F."/>
            <person name="Rodrigues L."/>
            <person name="Saibo N.J.M."/>
            <person name="Varela M.C."/>
            <person name="Egas C."/>
            <person name="Matos J."/>
            <person name="Miguel C.M."/>
            <person name="Oliveira M.M."/>
            <person name="Ricardo C.P."/>
            <person name="Goncalves S."/>
        </authorList>
    </citation>
    <scope>NUCLEOTIDE SEQUENCE [LARGE SCALE GENOMIC DNA]</scope>
    <source>
        <strain evidence="4">cv. HL8</strain>
    </source>
</reference>
<feature type="domain" description="Protein kinase" evidence="2">
    <location>
        <begin position="384"/>
        <end position="638"/>
    </location>
</feature>
<proteinExistence type="predicted"/>
<dbReference type="GO" id="GO:0004672">
    <property type="term" value="F:protein kinase activity"/>
    <property type="evidence" value="ECO:0007669"/>
    <property type="project" value="InterPro"/>
</dbReference>
<dbReference type="PROSITE" id="PS50011">
    <property type="entry name" value="PROTEIN_KINASE_DOM"/>
    <property type="match status" value="1"/>
</dbReference>
<dbReference type="InterPro" id="IPR011009">
    <property type="entry name" value="Kinase-like_dom_sf"/>
</dbReference>
<organism evidence="3 4">
    <name type="scientific">Quercus suber</name>
    <name type="common">Cork oak</name>
    <dbReference type="NCBI Taxonomy" id="58331"/>
    <lineage>
        <taxon>Eukaryota</taxon>
        <taxon>Viridiplantae</taxon>
        <taxon>Streptophyta</taxon>
        <taxon>Embryophyta</taxon>
        <taxon>Tracheophyta</taxon>
        <taxon>Spermatophyta</taxon>
        <taxon>Magnoliopsida</taxon>
        <taxon>eudicotyledons</taxon>
        <taxon>Gunneridae</taxon>
        <taxon>Pentapetalae</taxon>
        <taxon>rosids</taxon>
        <taxon>fabids</taxon>
        <taxon>Fagales</taxon>
        <taxon>Fagaceae</taxon>
        <taxon>Quercus</taxon>
    </lineage>
</organism>
<gene>
    <name evidence="3" type="primary">PERK14</name>
    <name evidence="3" type="ORF">CFP56_035467</name>
</gene>
<name>A0AAW0LS31_QUESU</name>
<dbReference type="InterPro" id="IPR046958">
    <property type="entry name" value="RBK1/2/STUNTED"/>
</dbReference>
<dbReference type="PANTHER" id="PTHR47987">
    <property type="entry name" value="OS08G0249100 PROTEIN"/>
    <property type="match status" value="1"/>
</dbReference>
<sequence length="638" mass="71788">INFNGARTRKSSSKNVLKSVRKHSAAKTVILRTKRESASLSWVSYAKYCANLAVHRGKTMFERPSVGQPRGLESDLRPDFYFSESHATLRHADAPAIVKAKSHAFRKSEYVIRDGNGGFKISNSSLNHHYKKEANLSLSLLPMKLPESTLGWPLLKKIVPMSHKALSKSQARKMSVVQWAMNLPHRSMPLSLQNQVGLHLNKTDMSFDRKAVKYSYKERESEEGTRPQLIQASEFETVHGSKRTEENFGLVCENKMEVPSSSASVHIKESPQSKPGWPLLRIAASANVNSSRDFKARKMSVVQWVMSLPKRSISVSPQKKTSFVSNKTESPIERESSYSGDLNSKNGSTASGKLLKELELLIRTNLSGYRWFSHKELNNATSHFSSENLIGEGGCSNIYKGYLPSGRTVAVKILKSYKKAGNDFYSEMDIISTLKHKHITSLIGVCVEDSYLISVYDFFPLGSLEEHLHGQSNRSVLSWEVRFKVAVAVAEALNYLHNECSRPAKPLLESEDLKALLDPKLNGNFDVDQMHRMFLAASLCVGQSARRRPKISQILKLLTGEKDAYNCVSSNVIDFKEIENQDDDDIFPEFYCNQQYMGSTLLKTESHSGSLSSSDMSIHSAEKTRHFMLKDYLKERQD</sequence>
<dbReference type="InterPro" id="IPR000719">
    <property type="entry name" value="Prot_kinase_dom"/>
</dbReference>
<evidence type="ECO:0000256" key="1">
    <source>
        <dbReference type="SAM" id="MobiDB-lite"/>
    </source>
</evidence>
<keyword evidence="4" id="KW-1185">Reference proteome</keyword>
<dbReference type="AlphaFoldDB" id="A0AAW0LS31"/>
<feature type="non-terminal residue" evidence="3">
    <location>
        <position position="1"/>
    </location>
</feature>
<dbReference type="Gene3D" id="1.10.510.10">
    <property type="entry name" value="Transferase(Phosphotransferase) domain 1"/>
    <property type="match status" value="1"/>
</dbReference>
<evidence type="ECO:0000313" key="3">
    <source>
        <dbReference type="EMBL" id="KAK7853527.1"/>
    </source>
</evidence>
<dbReference type="FunFam" id="3.30.200.20:FF:000268">
    <property type="entry name" value="probable receptor-like serine/threonine-protein kinase At5g57670"/>
    <property type="match status" value="1"/>
</dbReference>
<dbReference type="Pfam" id="PF07714">
    <property type="entry name" value="PK_Tyr_Ser-Thr"/>
    <property type="match status" value="1"/>
</dbReference>
<protein>
    <submittedName>
        <fullName evidence="3">Proline-rich receptor-like protein kinase perk14</fullName>
    </submittedName>
</protein>
<dbReference type="InterPro" id="IPR001245">
    <property type="entry name" value="Ser-Thr/Tyr_kinase_cat_dom"/>
</dbReference>
<feature type="region of interest" description="Disordered" evidence="1">
    <location>
        <begin position="317"/>
        <end position="344"/>
    </location>
</feature>
<evidence type="ECO:0000259" key="2">
    <source>
        <dbReference type="PROSITE" id="PS50011"/>
    </source>
</evidence>
<accession>A0AAW0LS31</accession>
<dbReference type="EMBL" id="PKMF04000064">
    <property type="protein sequence ID" value="KAK7853527.1"/>
    <property type="molecule type" value="Genomic_DNA"/>
</dbReference>
<dbReference type="SUPFAM" id="SSF56112">
    <property type="entry name" value="Protein kinase-like (PK-like)"/>
    <property type="match status" value="1"/>
</dbReference>
<dbReference type="Proteomes" id="UP000237347">
    <property type="component" value="Unassembled WGS sequence"/>
</dbReference>
<evidence type="ECO:0000313" key="4">
    <source>
        <dbReference type="Proteomes" id="UP000237347"/>
    </source>
</evidence>
<dbReference type="PANTHER" id="PTHR47987:SF11">
    <property type="entry name" value="RECEPTOR-LIKE CYTOSOLIC SERINE_THREONINE-PROTEIN KINASE RBK1 ISOFORM X1"/>
    <property type="match status" value="1"/>
</dbReference>
<feature type="compositionally biased region" description="Polar residues" evidence="1">
    <location>
        <begin position="317"/>
        <end position="329"/>
    </location>
</feature>
<dbReference type="GO" id="GO:0005524">
    <property type="term" value="F:ATP binding"/>
    <property type="evidence" value="ECO:0007669"/>
    <property type="project" value="InterPro"/>
</dbReference>